<proteinExistence type="predicted"/>
<sequence>DDIDDEEDFIDNDENVSSKIRIANSFVNSSNDRHNHNCR</sequence>
<evidence type="ECO:0000313" key="1">
    <source>
        <dbReference type="EMBL" id="CAF5222924.1"/>
    </source>
</evidence>
<dbReference type="AlphaFoldDB" id="A0A8S3K2B1"/>
<name>A0A8S3K2B1_9BILA</name>
<comment type="caution">
    <text evidence="1">The sequence shown here is derived from an EMBL/GenBank/DDBJ whole genome shotgun (WGS) entry which is preliminary data.</text>
</comment>
<accession>A0A8S3K2B1</accession>
<protein>
    <submittedName>
        <fullName evidence="1">Uncharacterized protein</fullName>
    </submittedName>
</protein>
<dbReference type="Proteomes" id="UP000681720">
    <property type="component" value="Unassembled WGS sequence"/>
</dbReference>
<gene>
    <name evidence="1" type="ORF">GIL414_LOCUS85326</name>
</gene>
<feature type="non-terminal residue" evidence="1">
    <location>
        <position position="1"/>
    </location>
</feature>
<dbReference type="EMBL" id="CAJOBJ010369879">
    <property type="protein sequence ID" value="CAF5222924.1"/>
    <property type="molecule type" value="Genomic_DNA"/>
</dbReference>
<organism evidence="1 2">
    <name type="scientific">Rotaria magnacalcarata</name>
    <dbReference type="NCBI Taxonomy" id="392030"/>
    <lineage>
        <taxon>Eukaryota</taxon>
        <taxon>Metazoa</taxon>
        <taxon>Spiralia</taxon>
        <taxon>Gnathifera</taxon>
        <taxon>Rotifera</taxon>
        <taxon>Eurotatoria</taxon>
        <taxon>Bdelloidea</taxon>
        <taxon>Philodinida</taxon>
        <taxon>Philodinidae</taxon>
        <taxon>Rotaria</taxon>
    </lineage>
</organism>
<evidence type="ECO:0000313" key="2">
    <source>
        <dbReference type="Proteomes" id="UP000681720"/>
    </source>
</evidence>
<reference evidence="1" key="1">
    <citation type="submission" date="2021-02" db="EMBL/GenBank/DDBJ databases">
        <authorList>
            <person name="Nowell W R."/>
        </authorList>
    </citation>
    <scope>NUCLEOTIDE SEQUENCE</scope>
</reference>